<keyword evidence="1" id="KW-0378">Hydrolase</keyword>
<dbReference type="GO" id="GO:0016787">
    <property type="term" value="F:hydrolase activity"/>
    <property type="evidence" value="ECO:0007669"/>
    <property type="project" value="UniProtKB-KW"/>
</dbReference>
<dbReference type="PANTHER" id="PTHR43546:SF8">
    <property type="entry name" value="METALLO-BETA-LACTAMASE DOMAIN-CONTAINING PROTEIN"/>
    <property type="match status" value="1"/>
</dbReference>
<protein>
    <submittedName>
        <fullName evidence="1">Metal-dependent hydrolase</fullName>
    </submittedName>
</protein>
<organism evidence="1">
    <name type="scientific">anaerobic digester metagenome</name>
    <dbReference type="NCBI Taxonomy" id="1263854"/>
    <lineage>
        <taxon>unclassified sequences</taxon>
        <taxon>metagenomes</taxon>
        <taxon>ecological metagenomes</taxon>
    </lineage>
</organism>
<sequence length="206" mass="22463">MSIEVIWLGHAGVMIRCNAVVLYIDPWKVARSSPKADIILLTHDHYDHYSPEDIALLKHGSTRVAAPMPAPEVTDVIRPGDRLVLWEVTVDAIPAYNITKAFHPRANGWLGYVVQTGGKRIYHAGDTDRIPEMDGLNVDLALIPVGGTYTMDARDAALAAEDIKAGVTIPIHFGDIVGAREDAERFARSCSRPVQVLDPGGSYILS</sequence>
<proteinExistence type="predicted"/>
<reference evidence="1" key="1">
    <citation type="submission" date="2019-03" db="EMBL/GenBank/DDBJ databases">
        <authorList>
            <person name="Hao L."/>
        </authorList>
    </citation>
    <scope>NUCLEOTIDE SEQUENCE</scope>
</reference>
<dbReference type="InterPro" id="IPR050114">
    <property type="entry name" value="UPF0173_UPF0282_UlaG_hydrolase"/>
</dbReference>
<accession>A0A485LUK9</accession>
<dbReference type="SUPFAM" id="SSF56281">
    <property type="entry name" value="Metallo-hydrolase/oxidoreductase"/>
    <property type="match status" value="1"/>
</dbReference>
<dbReference type="InterPro" id="IPR036866">
    <property type="entry name" value="RibonucZ/Hydroxyglut_hydro"/>
</dbReference>
<gene>
    <name evidence="1" type="ORF">SCFA_1110002</name>
</gene>
<dbReference type="Pfam" id="PF13483">
    <property type="entry name" value="Lactamase_B_3"/>
    <property type="match status" value="1"/>
</dbReference>
<evidence type="ECO:0000313" key="1">
    <source>
        <dbReference type="EMBL" id="VFU11666.1"/>
    </source>
</evidence>
<dbReference type="EMBL" id="CAADRM010000015">
    <property type="protein sequence ID" value="VFU11666.1"/>
    <property type="molecule type" value="Genomic_DNA"/>
</dbReference>
<name>A0A485LUK9_9ZZZZ</name>
<dbReference type="Gene3D" id="3.60.15.10">
    <property type="entry name" value="Ribonuclease Z/Hydroxyacylglutathione hydrolase-like"/>
    <property type="match status" value="1"/>
</dbReference>
<dbReference type="PANTHER" id="PTHR43546">
    <property type="entry name" value="UPF0173 METAL-DEPENDENT HYDROLASE MJ1163-RELATED"/>
    <property type="match status" value="1"/>
</dbReference>
<dbReference type="AlphaFoldDB" id="A0A485LUK9"/>